<evidence type="ECO:0008006" key="4">
    <source>
        <dbReference type="Google" id="ProtNLM"/>
    </source>
</evidence>
<feature type="transmembrane region" description="Helical" evidence="1">
    <location>
        <begin position="33"/>
        <end position="66"/>
    </location>
</feature>
<dbReference type="KEGG" id="dja:HY57_20225"/>
<accession>A0A075K5L8</accession>
<dbReference type="Proteomes" id="UP000027987">
    <property type="component" value="Chromosome"/>
</dbReference>
<dbReference type="OrthoDB" id="5953468at2"/>
<evidence type="ECO:0000256" key="1">
    <source>
        <dbReference type="SAM" id="Phobius"/>
    </source>
</evidence>
<keyword evidence="1" id="KW-0472">Membrane</keyword>
<sequence>MSDSYSSLSNAPANHSIQDLIQPLASGKGWMKFLGVVFIVVGALYAITLVGILVAWLPIWIGVLLMQSAGALERAQFSGDAAAMKEALSKLRSFFVIQGVMMIIGIALWVLLMILYGAVFVAMLHNGGSWH</sequence>
<name>A0A075K5L8_9GAMM</name>
<dbReference type="RefSeq" id="WP_019467034.1">
    <property type="nucleotide sequence ID" value="NZ_ALOY01000181.1"/>
</dbReference>
<keyword evidence="1" id="KW-1133">Transmembrane helix</keyword>
<keyword evidence="1" id="KW-0812">Transmembrane</keyword>
<feature type="transmembrane region" description="Helical" evidence="1">
    <location>
        <begin position="94"/>
        <end position="124"/>
    </location>
</feature>
<reference evidence="2 3" key="1">
    <citation type="submission" date="2014-07" db="EMBL/GenBank/DDBJ databases">
        <title>Complete Genome Sequence of Dyella japonica Strain A8 Isolated from Malaysian Tropical Soil.</title>
        <authorList>
            <person name="Hui R.K.H."/>
            <person name="Chen J.-W."/>
            <person name="Chan K.-G."/>
            <person name="Leung F.C.C."/>
        </authorList>
    </citation>
    <scope>NUCLEOTIDE SEQUENCE [LARGE SCALE GENOMIC DNA]</scope>
    <source>
        <strain evidence="2 3">A8</strain>
    </source>
</reference>
<proteinExistence type="predicted"/>
<keyword evidence="3" id="KW-1185">Reference proteome</keyword>
<dbReference type="Pfam" id="PF17319">
    <property type="entry name" value="DUF5362"/>
    <property type="match status" value="1"/>
</dbReference>
<gene>
    <name evidence="2" type="ORF">HY57_20225</name>
</gene>
<dbReference type="PATRIC" id="fig|1217721.7.peg.4142"/>
<dbReference type="STRING" id="1217721.HY57_20225"/>
<evidence type="ECO:0000313" key="3">
    <source>
        <dbReference type="Proteomes" id="UP000027987"/>
    </source>
</evidence>
<dbReference type="AlphaFoldDB" id="A0A075K5L8"/>
<evidence type="ECO:0000313" key="2">
    <source>
        <dbReference type="EMBL" id="AIF49420.1"/>
    </source>
</evidence>
<dbReference type="InterPro" id="IPR035287">
    <property type="entry name" value="DUF5362"/>
</dbReference>
<dbReference type="EMBL" id="CP008884">
    <property type="protein sequence ID" value="AIF49420.1"/>
    <property type="molecule type" value="Genomic_DNA"/>
</dbReference>
<dbReference type="HOGENOM" id="CLU_162085_0_0_6"/>
<protein>
    <recommendedName>
        <fullName evidence="4">Transmembrane protein</fullName>
    </recommendedName>
</protein>
<organism evidence="2 3">
    <name type="scientific">Dyella japonica A8</name>
    <dbReference type="NCBI Taxonomy" id="1217721"/>
    <lineage>
        <taxon>Bacteria</taxon>
        <taxon>Pseudomonadati</taxon>
        <taxon>Pseudomonadota</taxon>
        <taxon>Gammaproteobacteria</taxon>
        <taxon>Lysobacterales</taxon>
        <taxon>Rhodanobacteraceae</taxon>
        <taxon>Dyella</taxon>
    </lineage>
</organism>